<feature type="domain" description="Cytochrome c" evidence="11">
    <location>
        <begin position="323"/>
        <end position="413"/>
    </location>
</feature>
<dbReference type="GO" id="GO:0020037">
    <property type="term" value="F:heme binding"/>
    <property type="evidence" value="ECO:0007669"/>
    <property type="project" value="InterPro"/>
</dbReference>
<feature type="binding site" description="covalent" evidence="9">
    <location>
        <position position="209"/>
    </location>
    <ligand>
        <name>heme c</name>
        <dbReference type="ChEBI" id="CHEBI:61717"/>
        <label>2</label>
    </ligand>
</feature>
<comment type="subcellular location">
    <subcellularLocation>
        <location evidence="1">Cell membrane</location>
    </subcellularLocation>
</comment>
<reference evidence="12 13" key="1">
    <citation type="submission" date="2017-08" db="EMBL/GenBank/DDBJ databases">
        <title>Infants hospitalized years apart are colonized by the same room-sourced microbial strains.</title>
        <authorList>
            <person name="Brooks B."/>
            <person name="Olm M.R."/>
            <person name="Firek B.A."/>
            <person name="Baker R."/>
            <person name="Thomas B.C."/>
            <person name="Morowitz M.J."/>
            <person name="Banfield J.F."/>
        </authorList>
    </citation>
    <scope>NUCLEOTIDE SEQUENCE [LARGE SCALE GENOMIC DNA]</scope>
    <source>
        <strain evidence="12">S2_005_003_R2_42</strain>
    </source>
</reference>
<dbReference type="AlphaFoldDB" id="A0A2W5KVC7"/>
<dbReference type="GO" id="GO:0005506">
    <property type="term" value="F:iron ion binding"/>
    <property type="evidence" value="ECO:0007669"/>
    <property type="project" value="InterPro"/>
</dbReference>
<dbReference type="InterPro" id="IPR036909">
    <property type="entry name" value="Cyt_c-like_dom_sf"/>
</dbReference>
<feature type="binding site" description="axial binding residue" evidence="10">
    <location>
        <position position="340"/>
    </location>
    <ligand>
        <name>heme c</name>
        <dbReference type="ChEBI" id="CHEBI:61717"/>
        <label>3</label>
    </ligand>
    <ligandPart>
        <name>Fe</name>
        <dbReference type="ChEBI" id="CHEBI:18248"/>
    </ligandPart>
</feature>
<dbReference type="GO" id="GO:0005886">
    <property type="term" value="C:plasma membrane"/>
    <property type="evidence" value="ECO:0007669"/>
    <property type="project" value="UniProtKB-SubCell"/>
</dbReference>
<evidence type="ECO:0000256" key="3">
    <source>
        <dbReference type="ARBA" id="ARBA00022617"/>
    </source>
</evidence>
<evidence type="ECO:0000256" key="2">
    <source>
        <dbReference type="ARBA" id="ARBA00022475"/>
    </source>
</evidence>
<sequence length="434" mass="46414">MIRRIVLWSALIALPLLLLGAAIGGVLLLRQGGLASYRVPSGAAVATAAGDASEGAYLARIGNCLTCHTVRGGRAFAGGRPFRTDYGTLYSTNLTPDPETGLGDWSAEEFRHAMRHGVSRHGVLYPAFPYANFAHLTDADLDALFAYLRTLEPVEATPPPNDLAWPASWRGALVGWRMLHYRPAPLPAPADAAPDWLRGRYLVDGLGHCTMCHGTRGKQGSLPAEGYLAGGRIPGQGWYAPPLDARQLARYDVDELAEYLSTGNGEHGAAYGSMAEVVYTSLRHLRRDDARAMATYLKSVPAHGGDEKPDTGRFLYAAAQPAANPHNGAHLYQDHCASCHGDGGEGRGRDYPPLRGAVSVTAPDPVNAVRLVLYGGMPPTTSGNPRPHSMPPFAGRLGNAEIAAIVTHIRRNWGEQDRPVSAADVATYYGIRGD</sequence>
<dbReference type="SUPFAM" id="SSF46626">
    <property type="entry name" value="Cytochrome c"/>
    <property type="match status" value="3"/>
</dbReference>
<comment type="caution">
    <text evidence="12">The sequence shown here is derived from an EMBL/GenBank/DDBJ whole genome shotgun (WGS) entry which is preliminary data.</text>
</comment>
<feature type="domain" description="Cytochrome c" evidence="11">
    <location>
        <begin position="194"/>
        <end position="301"/>
    </location>
</feature>
<dbReference type="PROSITE" id="PS51007">
    <property type="entry name" value="CYTC"/>
    <property type="match status" value="3"/>
</dbReference>
<keyword evidence="3 9" id="KW-0349">Heme</keyword>
<gene>
    <name evidence="12" type="ORF">DI564_01595</name>
</gene>
<evidence type="ECO:0000313" key="12">
    <source>
        <dbReference type="EMBL" id="PZQ19428.1"/>
    </source>
</evidence>
<feature type="domain" description="Cytochrome c" evidence="11">
    <location>
        <begin position="50"/>
        <end position="152"/>
    </location>
</feature>
<keyword evidence="7 10" id="KW-0408">Iron</keyword>
<accession>A0A2W5KVC7</accession>
<dbReference type="Proteomes" id="UP000249046">
    <property type="component" value="Unassembled WGS sequence"/>
</dbReference>
<dbReference type="PANTHER" id="PTHR35008">
    <property type="entry name" value="BLL4482 PROTEIN-RELATED"/>
    <property type="match status" value="1"/>
</dbReference>
<keyword evidence="4 10" id="KW-0479">Metal-binding</keyword>
<feature type="binding site" description="covalent" evidence="9">
    <location>
        <position position="212"/>
    </location>
    <ligand>
        <name>heme c</name>
        <dbReference type="ChEBI" id="CHEBI:61717"/>
        <label>2</label>
    </ligand>
</feature>
<dbReference type="GO" id="GO:0009055">
    <property type="term" value="F:electron transfer activity"/>
    <property type="evidence" value="ECO:0007669"/>
    <property type="project" value="InterPro"/>
</dbReference>
<dbReference type="Pfam" id="PF00034">
    <property type="entry name" value="Cytochrom_C"/>
    <property type="match status" value="3"/>
</dbReference>
<evidence type="ECO:0000256" key="5">
    <source>
        <dbReference type="ARBA" id="ARBA00022729"/>
    </source>
</evidence>
<keyword evidence="6" id="KW-0677">Repeat</keyword>
<evidence type="ECO:0000256" key="6">
    <source>
        <dbReference type="ARBA" id="ARBA00022737"/>
    </source>
</evidence>
<evidence type="ECO:0000256" key="7">
    <source>
        <dbReference type="ARBA" id="ARBA00023004"/>
    </source>
</evidence>
<dbReference type="InterPro" id="IPR014353">
    <property type="entry name" value="Membr-bd_ADH_cyt_c"/>
</dbReference>
<keyword evidence="8" id="KW-0472">Membrane</keyword>
<dbReference type="GO" id="GO:0016614">
    <property type="term" value="F:oxidoreductase activity, acting on CH-OH group of donors"/>
    <property type="evidence" value="ECO:0007669"/>
    <property type="project" value="InterPro"/>
</dbReference>
<dbReference type="InterPro" id="IPR009056">
    <property type="entry name" value="Cyt_c-like_dom"/>
</dbReference>
<dbReference type="PIRSF" id="PIRSF000018">
    <property type="entry name" value="Mb_ADH_cyt_c"/>
    <property type="match status" value="1"/>
</dbReference>
<evidence type="ECO:0000256" key="8">
    <source>
        <dbReference type="ARBA" id="ARBA00023136"/>
    </source>
</evidence>
<feature type="binding site" description="covalent" evidence="9">
    <location>
        <position position="67"/>
    </location>
    <ligand>
        <name>heme c</name>
        <dbReference type="ChEBI" id="CHEBI:61717"/>
        <label>1</label>
    </ligand>
</feature>
<feature type="binding site" description="covalent" evidence="9">
    <location>
        <position position="339"/>
    </location>
    <ligand>
        <name>heme c</name>
        <dbReference type="ChEBI" id="CHEBI:61717"/>
        <label>3</label>
    </ligand>
</feature>
<evidence type="ECO:0000313" key="13">
    <source>
        <dbReference type="Proteomes" id="UP000249046"/>
    </source>
</evidence>
<feature type="binding site" description="axial binding residue" evidence="10">
    <location>
        <position position="68"/>
    </location>
    <ligand>
        <name>heme c</name>
        <dbReference type="ChEBI" id="CHEBI:61717"/>
        <label>1</label>
    </ligand>
    <ligandPart>
        <name>Fe</name>
        <dbReference type="ChEBI" id="CHEBI:18248"/>
    </ligandPart>
</feature>
<evidence type="ECO:0000256" key="9">
    <source>
        <dbReference type="PIRSR" id="PIRSR000018-50"/>
    </source>
</evidence>
<evidence type="ECO:0000259" key="11">
    <source>
        <dbReference type="PROSITE" id="PS51007"/>
    </source>
</evidence>
<protein>
    <submittedName>
        <fullName evidence="12">Alcohol dehydrogenase</fullName>
    </submittedName>
</protein>
<evidence type="ECO:0000256" key="10">
    <source>
        <dbReference type="PIRSR" id="PIRSR000018-51"/>
    </source>
</evidence>
<comment type="cofactor">
    <cofactor evidence="9">
        <name>heme c</name>
        <dbReference type="ChEBI" id="CHEBI:61717"/>
    </cofactor>
    <text evidence="9">Binds 3 heme c groups covalently per subunit.</text>
</comment>
<dbReference type="EMBL" id="QFPO01000002">
    <property type="protein sequence ID" value="PZQ19428.1"/>
    <property type="molecule type" value="Genomic_DNA"/>
</dbReference>
<name>A0A2W5KVC7_9GAMM</name>
<keyword evidence="5" id="KW-0732">Signal</keyword>
<proteinExistence type="predicted"/>
<dbReference type="Gene3D" id="1.10.760.10">
    <property type="entry name" value="Cytochrome c-like domain"/>
    <property type="match status" value="3"/>
</dbReference>
<organism evidence="12 13">
    <name type="scientific">Rhodanobacter denitrificans</name>
    <dbReference type="NCBI Taxonomy" id="666685"/>
    <lineage>
        <taxon>Bacteria</taxon>
        <taxon>Pseudomonadati</taxon>
        <taxon>Pseudomonadota</taxon>
        <taxon>Gammaproteobacteria</taxon>
        <taxon>Lysobacterales</taxon>
        <taxon>Rhodanobacteraceae</taxon>
        <taxon>Rhodanobacter</taxon>
    </lineage>
</organism>
<dbReference type="InterPro" id="IPR051459">
    <property type="entry name" value="Cytochrome_c-type_DH"/>
</dbReference>
<evidence type="ECO:0000256" key="4">
    <source>
        <dbReference type="ARBA" id="ARBA00022723"/>
    </source>
</evidence>
<feature type="binding site" description="covalent" evidence="9">
    <location>
        <position position="64"/>
    </location>
    <ligand>
        <name>heme c</name>
        <dbReference type="ChEBI" id="CHEBI:61717"/>
        <label>1</label>
    </ligand>
</feature>
<keyword evidence="2" id="KW-1003">Cell membrane</keyword>
<evidence type="ECO:0000256" key="1">
    <source>
        <dbReference type="ARBA" id="ARBA00004236"/>
    </source>
</evidence>
<feature type="binding site" description="covalent" evidence="9">
    <location>
        <position position="336"/>
    </location>
    <ligand>
        <name>heme c</name>
        <dbReference type="ChEBI" id="CHEBI:61717"/>
        <label>3</label>
    </ligand>
</feature>
<dbReference type="PANTHER" id="PTHR35008:SF8">
    <property type="entry name" value="ALCOHOL DEHYDROGENASE CYTOCHROME C SUBUNIT"/>
    <property type="match status" value="1"/>
</dbReference>
<feature type="binding site" description="axial binding residue" evidence="10">
    <location>
        <position position="213"/>
    </location>
    <ligand>
        <name>heme c</name>
        <dbReference type="ChEBI" id="CHEBI:61717"/>
        <label>2</label>
    </ligand>
    <ligandPart>
        <name>Fe</name>
        <dbReference type="ChEBI" id="CHEBI:18248"/>
    </ligandPart>
</feature>